<dbReference type="Proteomes" id="UP000237846">
    <property type="component" value="Unassembled WGS sequence"/>
</dbReference>
<accession>A0A2T0PTE1</accession>
<dbReference type="PROSITE" id="PS50801">
    <property type="entry name" value="STAS"/>
    <property type="match status" value="1"/>
</dbReference>
<name>A0A2T0PTE1_9ACTN</name>
<keyword evidence="5" id="KW-1185">Reference proteome</keyword>
<protein>
    <recommendedName>
        <fullName evidence="2">Anti-sigma factor antagonist</fullName>
    </recommendedName>
</protein>
<dbReference type="InterPro" id="IPR003658">
    <property type="entry name" value="Anti-sigma_ant"/>
</dbReference>
<dbReference type="OrthoDB" id="3577449at2"/>
<dbReference type="CDD" id="cd07043">
    <property type="entry name" value="STAS_anti-anti-sigma_factors"/>
    <property type="match status" value="1"/>
</dbReference>
<dbReference type="InterPro" id="IPR002645">
    <property type="entry name" value="STAS_dom"/>
</dbReference>
<evidence type="ECO:0000313" key="4">
    <source>
        <dbReference type="EMBL" id="PRX92169.1"/>
    </source>
</evidence>
<dbReference type="RefSeq" id="WP_106253194.1">
    <property type="nucleotide sequence ID" value="NZ_PVZC01000011.1"/>
</dbReference>
<comment type="caution">
    <text evidence="4">The sequence shown here is derived from an EMBL/GenBank/DDBJ whole genome shotgun (WGS) entry which is preliminary data.</text>
</comment>
<dbReference type="NCBIfam" id="TIGR00377">
    <property type="entry name" value="ant_ant_sig"/>
    <property type="match status" value="1"/>
</dbReference>
<dbReference type="AlphaFoldDB" id="A0A2T0PTE1"/>
<evidence type="ECO:0000256" key="2">
    <source>
        <dbReference type="RuleBase" id="RU003749"/>
    </source>
</evidence>
<evidence type="ECO:0000313" key="5">
    <source>
        <dbReference type="Proteomes" id="UP000237846"/>
    </source>
</evidence>
<proteinExistence type="inferred from homology"/>
<dbReference type="SUPFAM" id="SSF52091">
    <property type="entry name" value="SpoIIaa-like"/>
    <property type="match status" value="1"/>
</dbReference>
<dbReference type="EMBL" id="PVZC01000011">
    <property type="protein sequence ID" value="PRX92169.1"/>
    <property type="molecule type" value="Genomic_DNA"/>
</dbReference>
<dbReference type="Gene3D" id="3.30.750.24">
    <property type="entry name" value="STAS domain"/>
    <property type="match status" value="1"/>
</dbReference>
<dbReference type="PANTHER" id="PTHR33495:SF2">
    <property type="entry name" value="ANTI-SIGMA FACTOR ANTAGONIST TM_1081-RELATED"/>
    <property type="match status" value="1"/>
</dbReference>
<dbReference type="Pfam" id="PF01740">
    <property type="entry name" value="STAS"/>
    <property type="match status" value="1"/>
</dbReference>
<sequence length="130" mass="13874">MQKLGLATQAHGGTATVQVVGEVDIATAADLRRSVSATMREHGPWLVLDLTRVRFMDSSGLNVLIEVHKECKEQSGHLALAGPQAQVAKVIRLIGLDKHVAVHDTVAEAVTAVDAHRVLPAEAEETSQLN</sequence>
<gene>
    <name evidence="4" type="ORF">CLV72_11158</name>
</gene>
<evidence type="ECO:0000256" key="1">
    <source>
        <dbReference type="ARBA" id="ARBA00009013"/>
    </source>
</evidence>
<feature type="domain" description="STAS" evidence="3">
    <location>
        <begin position="4"/>
        <end position="113"/>
    </location>
</feature>
<dbReference type="InterPro" id="IPR036513">
    <property type="entry name" value="STAS_dom_sf"/>
</dbReference>
<comment type="similarity">
    <text evidence="1 2">Belongs to the anti-sigma-factor antagonist family.</text>
</comment>
<organism evidence="4 5">
    <name type="scientific">Allonocardiopsis opalescens</name>
    <dbReference type="NCBI Taxonomy" id="1144618"/>
    <lineage>
        <taxon>Bacteria</taxon>
        <taxon>Bacillati</taxon>
        <taxon>Actinomycetota</taxon>
        <taxon>Actinomycetes</taxon>
        <taxon>Streptosporangiales</taxon>
        <taxon>Allonocardiopsis</taxon>
    </lineage>
</organism>
<reference evidence="4 5" key="1">
    <citation type="submission" date="2018-03" db="EMBL/GenBank/DDBJ databases">
        <title>Genomic Encyclopedia of Archaeal and Bacterial Type Strains, Phase II (KMG-II): from individual species to whole genera.</title>
        <authorList>
            <person name="Goeker M."/>
        </authorList>
    </citation>
    <scope>NUCLEOTIDE SEQUENCE [LARGE SCALE GENOMIC DNA]</scope>
    <source>
        <strain evidence="4 5">DSM 45601</strain>
    </source>
</reference>
<dbReference type="PANTHER" id="PTHR33495">
    <property type="entry name" value="ANTI-SIGMA FACTOR ANTAGONIST TM_1081-RELATED-RELATED"/>
    <property type="match status" value="1"/>
</dbReference>
<dbReference type="GO" id="GO:0043856">
    <property type="term" value="F:anti-sigma factor antagonist activity"/>
    <property type="evidence" value="ECO:0007669"/>
    <property type="project" value="InterPro"/>
</dbReference>
<evidence type="ECO:0000259" key="3">
    <source>
        <dbReference type="PROSITE" id="PS50801"/>
    </source>
</evidence>